<keyword evidence="13" id="KW-1185">Reference proteome</keyword>
<keyword evidence="7 9" id="KW-0030">Aminoacyl-tRNA synthetase</keyword>
<keyword evidence="6 9" id="KW-0648">Protein biosynthesis</keyword>
<dbReference type="EMBL" id="KV919648">
    <property type="protein sequence ID" value="OSX69276.1"/>
    <property type="molecule type" value="Genomic_DNA"/>
</dbReference>
<dbReference type="OrthoDB" id="10250478at2759"/>
<feature type="domain" description="tRNA synthetases class I (E and Q) anti-codon binding" evidence="11">
    <location>
        <begin position="325"/>
        <end position="387"/>
    </location>
</feature>
<evidence type="ECO:0000256" key="3">
    <source>
        <dbReference type="ARBA" id="ARBA00022598"/>
    </source>
</evidence>
<dbReference type="Proteomes" id="UP000218209">
    <property type="component" value="Unassembled WGS sequence"/>
</dbReference>
<dbReference type="PANTHER" id="PTHR43097:SF4">
    <property type="entry name" value="GLUTAMINE--TRNA LIGASE"/>
    <property type="match status" value="1"/>
</dbReference>
<dbReference type="GO" id="GO:0005524">
    <property type="term" value="F:ATP binding"/>
    <property type="evidence" value="ECO:0007669"/>
    <property type="project" value="UniProtKB-KW"/>
</dbReference>
<evidence type="ECO:0000256" key="1">
    <source>
        <dbReference type="ARBA" id="ARBA00005594"/>
    </source>
</evidence>
<keyword evidence="3 9" id="KW-0436">Ligase</keyword>
<dbReference type="InterPro" id="IPR001412">
    <property type="entry name" value="aa-tRNA-synth_I_CS"/>
</dbReference>
<dbReference type="SUPFAM" id="SSF50715">
    <property type="entry name" value="Ribosomal protein L25-like"/>
    <property type="match status" value="1"/>
</dbReference>
<keyword evidence="5 9" id="KW-0067">ATP-binding</keyword>
<dbReference type="PRINTS" id="PR00987">
    <property type="entry name" value="TRNASYNTHGLU"/>
</dbReference>
<dbReference type="InterPro" id="IPR049437">
    <property type="entry name" value="tRNA-synt_1c_C2"/>
</dbReference>
<accession>A0A1X6NLD1</accession>
<name>A0A1X6NLD1_PORUM</name>
<dbReference type="GO" id="GO:0006425">
    <property type="term" value="P:glutaminyl-tRNA aminoacylation"/>
    <property type="evidence" value="ECO:0007669"/>
    <property type="project" value="TreeGrafter"/>
</dbReference>
<dbReference type="InterPro" id="IPR050132">
    <property type="entry name" value="Gln/Glu-tRNA_Ligase"/>
</dbReference>
<reference evidence="12 13" key="1">
    <citation type="submission" date="2017-03" db="EMBL/GenBank/DDBJ databases">
        <title>WGS assembly of Porphyra umbilicalis.</title>
        <authorList>
            <person name="Brawley S.H."/>
            <person name="Blouin N.A."/>
            <person name="Ficko-Blean E."/>
            <person name="Wheeler G.L."/>
            <person name="Lohr M."/>
            <person name="Goodson H.V."/>
            <person name="Jenkins J.W."/>
            <person name="Blaby-Haas C.E."/>
            <person name="Helliwell K.E."/>
            <person name="Chan C."/>
            <person name="Marriage T."/>
            <person name="Bhattacharya D."/>
            <person name="Klein A.S."/>
            <person name="Badis Y."/>
            <person name="Brodie J."/>
            <person name="Cao Y."/>
            <person name="Collen J."/>
            <person name="Dittami S.M."/>
            <person name="Gachon C.M."/>
            <person name="Green B.R."/>
            <person name="Karpowicz S."/>
            <person name="Kim J.W."/>
            <person name="Kudahl U."/>
            <person name="Lin S."/>
            <person name="Michel G."/>
            <person name="Mittag M."/>
            <person name="Olson B.J."/>
            <person name="Pangilinan J."/>
            <person name="Peng Y."/>
            <person name="Qiu H."/>
            <person name="Shu S."/>
            <person name="Singer J.T."/>
            <person name="Smith A.G."/>
            <person name="Sprecher B.N."/>
            <person name="Wagner V."/>
            <person name="Wang W."/>
            <person name="Wang Z.-Y."/>
            <person name="Yan J."/>
            <person name="Yarish C."/>
            <person name="Zoeuner-Riek S."/>
            <person name="Zhuang Y."/>
            <person name="Zou Y."/>
            <person name="Lindquist E.A."/>
            <person name="Grimwood J."/>
            <person name="Barry K."/>
            <person name="Rokhsar D.S."/>
            <person name="Schmutz J."/>
            <person name="Stiller J.W."/>
            <person name="Grossman A.R."/>
            <person name="Prochnik S.E."/>
        </authorList>
    </citation>
    <scope>NUCLEOTIDE SEQUENCE [LARGE SCALE GENOMIC DNA]</scope>
    <source>
        <strain evidence="12">4086291</strain>
    </source>
</reference>
<evidence type="ECO:0000256" key="8">
    <source>
        <dbReference type="ARBA" id="ARBA00048270"/>
    </source>
</evidence>
<organism evidence="12 13">
    <name type="scientific">Porphyra umbilicalis</name>
    <name type="common">Purple laver</name>
    <name type="synonym">Red alga</name>
    <dbReference type="NCBI Taxonomy" id="2786"/>
    <lineage>
        <taxon>Eukaryota</taxon>
        <taxon>Rhodophyta</taxon>
        <taxon>Bangiophyceae</taxon>
        <taxon>Bangiales</taxon>
        <taxon>Bangiaceae</taxon>
        <taxon>Porphyra</taxon>
    </lineage>
</organism>
<dbReference type="Gene3D" id="3.40.50.620">
    <property type="entry name" value="HUPs"/>
    <property type="match status" value="1"/>
</dbReference>
<dbReference type="Pfam" id="PF20974">
    <property type="entry name" value="tRNA-synt_1c_C2"/>
    <property type="match status" value="1"/>
</dbReference>
<proteinExistence type="inferred from homology"/>
<keyword evidence="4 9" id="KW-0547">Nucleotide-binding</keyword>
<dbReference type="GO" id="GO:0005829">
    <property type="term" value="C:cytosol"/>
    <property type="evidence" value="ECO:0007669"/>
    <property type="project" value="TreeGrafter"/>
</dbReference>
<dbReference type="Gene3D" id="2.40.240.10">
    <property type="entry name" value="Ribosomal Protein L25, Chain P"/>
    <property type="match status" value="2"/>
</dbReference>
<dbReference type="Pfam" id="PF00749">
    <property type="entry name" value="tRNA-synt_1c"/>
    <property type="match status" value="1"/>
</dbReference>
<evidence type="ECO:0000256" key="4">
    <source>
        <dbReference type="ARBA" id="ARBA00022741"/>
    </source>
</evidence>
<dbReference type="EC" id="6.1.1.18" evidence="2"/>
<evidence type="ECO:0000256" key="5">
    <source>
        <dbReference type="ARBA" id="ARBA00022840"/>
    </source>
</evidence>
<dbReference type="InterPro" id="IPR020056">
    <property type="entry name" value="Rbsml_bL25/Gln-tRNA_synth_N"/>
</dbReference>
<evidence type="ECO:0000256" key="7">
    <source>
        <dbReference type="ARBA" id="ARBA00023146"/>
    </source>
</evidence>
<dbReference type="InterPro" id="IPR000924">
    <property type="entry name" value="Glu/Gln-tRNA-synth"/>
</dbReference>
<evidence type="ECO:0000256" key="9">
    <source>
        <dbReference type="RuleBase" id="RU363037"/>
    </source>
</evidence>
<feature type="domain" description="Glutamyl/glutaminyl-tRNA synthetase class Ib catalytic" evidence="10">
    <location>
        <begin position="27"/>
        <end position="313"/>
    </location>
</feature>
<dbReference type="InterPro" id="IPR014729">
    <property type="entry name" value="Rossmann-like_a/b/a_fold"/>
</dbReference>
<evidence type="ECO:0000256" key="6">
    <source>
        <dbReference type="ARBA" id="ARBA00022917"/>
    </source>
</evidence>
<dbReference type="PANTHER" id="PTHR43097">
    <property type="entry name" value="GLUTAMINE-TRNA LIGASE"/>
    <property type="match status" value="1"/>
</dbReference>
<evidence type="ECO:0000256" key="2">
    <source>
        <dbReference type="ARBA" id="ARBA00012836"/>
    </source>
</evidence>
<comment type="catalytic activity">
    <reaction evidence="8">
        <text>tRNA(Gln) + L-glutamine + ATP = L-glutaminyl-tRNA(Gln) + AMP + diphosphate</text>
        <dbReference type="Rhea" id="RHEA:20121"/>
        <dbReference type="Rhea" id="RHEA-COMP:9662"/>
        <dbReference type="Rhea" id="RHEA-COMP:9681"/>
        <dbReference type="ChEBI" id="CHEBI:30616"/>
        <dbReference type="ChEBI" id="CHEBI:33019"/>
        <dbReference type="ChEBI" id="CHEBI:58359"/>
        <dbReference type="ChEBI" id="CHEBI:78442"/>
        <dbReference type="ChEBI" id="CHEBI:78521"/>
        <dbReference type="ChEBI" id="CHEBI:456215"/>
        <dbReference type="EC" id="6.1.1.18"/>
    </reaction>
</comment>
<gene>
    <name evidence="12" type="ORF">BU14_1673s0001</name>
</gene>
<evidence type="ECO:0000259" key="10">
    <source>
        <dbReference type="Pfam" id="PF00749"/>
    </source>
</evidence>
<dbReference type="InterPro" id="IPR011035">
    <property type="entry name" value="Ribosomal_bL25/Gln-tRNA_synth"/>
</dbReference>
<dbReference type="InterPro" id="IPR020058">
    <property type="entry name" value="Glu/Gln-tRNA-synth_Ib_cat-dom"/>
</dbReference>
<dbReference type="SUPFAM" id="SSF52374">
    <property type="entry name" value="Nucleotidylyl transferase"/>
    <property type="match status" value="1"/>
</dbReference>
<protein>
    <recommendedName>
        <fullName evidence="2">glutamine--tRNA ligase</fullName>
        <ecNumber evidence="2">6.1.1.18</ecNumber>
    </recommendedName>
</protein>
<dbReference type="PROSITE" id="PS00178">
    <property type="entry name" value="AA_TRNA_LIGASE_I"/>
    <property type="match status" value="1"/>
</dbReference>
<evidence type="ECO:0000313" key="12">
    <source>
        <dbReference type="EMBL" id="OSX69276.1"/>
    </source>
</evidence>
<comment type="similarity">
    <text evidence="1 9">Belongs to the class-I aminoacyl-tRNA synthetase family.</text>
</comment>
<evidence type="ECO:0000259" key="11">
    <source>
        <dbReference type="Pfam" id="PF20974"/>
    </source>
</evidence>
<dbReference type="GO" id="GO:0004819">
    <property type="term" value="F:glutamine-tRNA ligase activity"/>
    <property type="evidence" value="ECO:0007669"/>
    <property type="project" value="UniProtKB-EC"/>
</dbReference>
<dbReference type="FunFam" id="3.40.50.620:FF:000037">
    <property type="entry name" value="Glutamine--tRNA ligase cytoplasmic"/>
    <property type="match status" value="1"/>
</dbReference>
<dbReference type="AlphaFoldDB" id="A0A1X6NLD1"/>
<evidence type="ECO:0000313" key="13">
    <source>
        <dbReference type="Proteomes" id="UP000218209"/>
    </source>
</evidence>
<sequence length="414" mass="46105">MNARAIKDAENSPELLAAAAAATGGGVVTRFPPEPNGHLHVGHAKAMFLDFGVARKSGGTCILRFDDTNPTAEKVEYMASIQEMVGWLGHEPTRVTYSSDYFGRLYELAEELIDRGKAYVCHQTSAEMKAGREAKAPSPWRDRSVADNRRLFAAMRAGKYGEGSAVLRMKIDMQSLNPCMQDPIAYRIKYAPHPHVGDAWCVYPSYDYTHCIVDSLEWVTHSMCTLEFEIRRDSYYWLLAALDLYRPFVWEFSRLTLAHTVVSKRRLARLVSSGSVRGWDDPRMSTLAGLRRRGFPADAINRFCAAIGVSRGENLIPLHVLEHWVRLHTPLFRSADASKLGSDEWLADVDPASEEVITGAVVERGLADAAAAGDRFQFERVGYFCVDPDSRPDLLVFNRIVSLRESAARAGMAG</sequence>